<keyword evidence="3" id="KW-0479">Metal-binding</keyword>
<gene>
    <name evidence="7" type="ORF">NE619_02525</name>
</gene>
<dbReference type="CDD" id="cd03064">
    <property type="entry name" value="TRX_Fd_NuoE"/>
    <property type="match status" value="1"/>
</dbReference>
<dbReference type="InterPro" id="IPR002023">
    <property type="entry name" value="NuoE-like"/>
</dbReference>
<name>A0ABT1RKW1_9FIRM</name>
<dbReference type="Pfam" id="PF01257">
    <property type="entry name" value="2Fe-2S_thioredx"/>
    <property type="match status" value="1"/>
</dbReference>
<dbReference type="InterPro" id="IPR041921">
    <property type="entry name" value="NuoE_N"/>
</dbReference>
<dbReference type="Gene3D" id="3.40.30.10">
    <property type="entry name" value="Glutaredoxin"/>
    <property type="match status" value="1"/>
</dbReference>
<evidence type="ECO:0000256" key="2">
    <source>
        <dbReference type="ARBA" id="ARBA00022714"/>
    </source>
</evidence>
<dbReference type="PANTHER" id="PTHR43342:SF1">
    <property type="entry name" value="BIFURCATING [FEFE] HYDROGENASE GAMMA SUBUNIT"/>
    <property type="match status" value="1"/>
</dbReference>
<proteinExistence type="inferred from homology"/>
<evidence type="ECO:0000256" key="1">
    <source>
        <dbReference type="ARBA" id="ARBA00010643"/>
    </source>
</evidence>
<evidence type="ECO:0000256" key="6">
    <source>
        <dbReference type="ARBA" id="ARBA00034078"/>
    </source>
</evidence>
<keyword evidence="2" id="KW-0001">2Fe-2S</keyword>
<evidence type="ECO:0000256" key="3">
    <source>
        <dbReference type="ARBA" id="ARBA00022723"/>
    </source>
</evidence>
<evidence type="ECO:0000313" key="7">
    <source>
        <dbReference type="EMBL" id="MCQ4635591.1"/>
    </source>
</evidence>
<protein>
    <submittedName>
        <fullName evidence="7">NAD(P)H-dependent oxidoreductase subunit E</fullName>
    </submittedName>
</protein>
<comment type="similarity">
    <text evidence="1">Belongs to the complex I 24 kDa subunit family.</text>
</comment>
<dbReference type="PANTHER" id="PTHR43342">
    <property type="entry name" value="NADH-QUINONE OXIDOREDUCTASE, E SUBUNIT"/>
    <property type="match status" value="1"/>
</dbReference>
<dbReference type="EMBL" id="JANFXK010000002">
    <property type="protein sequence ID" value="MCQ4635591.1"/>
    <property type="molecule type" value="Genomic_DNA"/>
</dbReference>
<keyword evidence="5" id="KW-0411">Iron-sulfur</keyword>
<dbReference type="InterPro" id="IPR028431">
    <property type="entry name" value="NADP_DH_HndA-like"/>
</dbReference>
<comment type="caution">
    <text evidence="7">The sequence shown here is derived from an EMBL/GenBank/DDBJ whole genome shotgun (WGS) entry which is preliminary data.</text>
</comment>
<dbReference type="SUPFAM" id="SSF52833">
    <property type="entry name" value="Thioredoxin-like"/>
    <property type="match status" value="1"/>
</dbReference>
<sequence length="156" mass="17033">MKTIDEVLKEFPPEERFSLAILQALQREYGYISADSLTQAAGYLDVPISQLFSMATFYKALSLQKKGKIILKICDGTACHIRGSQSILNEIQRALRINAGETTEDGLFSLETVNCVGSCAIAPVVVCGETFHGNMTPQKARELLDGETSAEKEANT</sequence>
<dbReference type="InterPro" id="IPR042128">
    <property type="entry name" value="NuoE_dom"/>
</dbReference>
<keyword evidence="4" id="KW-0408">Iron</keyword>
<comment type="cofactor">
    <cofactor evidence="6">
        <name>[2Fe-2S] cluster</name>
        <dbReference type="ChEBI" id="CHEBI:190135"/>
    </cofactor>
</comment>
<keyword evidence="8" id="KW-1185">Reference proteome</keyword>
<dbReference type="Proteomes" id="UP001524502">
    <property type="component" value="Unassembled WGS sequence"/>
</dbReference>
<reference evidence="7 8" key="1">
    <citation type="submission" date="2022-06" db="EMBL/GenBank/DDBJ databases">
        <title>Isolation of gut microbiota from human fecal samples.</title>
        <authorList>
            <person name="Pamer E.G."/>
            <person name="Barat B."/>
            <person name="Waligurski E."/>
            <person name="Medina S."/>
            <person name="Paddock L."/>
            <person name="Mostad J."/>
        </authorList>
    </citation>
    <scope>NUCLEOTIDE SEQUENCE [LARGE SCALE GENOMIC DNA]</scope>
    <source>
        <strain evidence="7 8">SL.3.17</strain>
    </source>
</reference>
<dbReference type="PIRSF" id="PIRSF000216">
    <property type="entry name" value="NADH_DH_24kDa"/>
    <property type="match status" value="1"/>
</dbReference>
<dbReference type="InterPro" id="IPR036249">
    <property type="entry name" value="Thioredoxin-like_sf"/>
</dbReference>
<organism evidence="7 8">
    <name type="scientific">Anaerovorax odorimutans</name>
    <dbReference type="NCBI Taxonomy" id="109327"/>
    <lineage>
        <taxon>Bacteria</taxon>
        <taxon>Bacillati</taxon>
        <taxon>Bacillota</taxon>
        <taxon>Clostridia</taxon>
        <taxon>Peptostreptococcales</taxon>
        <taxon>Anaerovoracaceae</taxon>
        <taxon>Anaerovorax</taxon>
    </lineage>
</organism>
<dbReference type="Gene3D" id="1.10.10.1590">
    <property type="entry name" value="NADH-quinone oxidoreductase subunit E"/>
    <property type="match status" value="1"/>
</dbReference>
<evidence type="ECO:0000313" key="8">
    <source>
        <dbReference type="Proteomes" id="UP001524502"/>
    </source>
</evidence>
<evidence type="ECO:0000256" key="5">
    <source>
        <dbReference type="ARBA" id="ARBA00023014"/>
    </source>
</evidence>
<evidence type="ECO:0000256" key="4">
    <source>
        <dbReference type="ARBA" id="ARBA00023004"/>
    </source>
</evidence>
<accession>A0ABT1RKW1</accession>